<keyword evidence="5" id="KW-0444">Lipid biosynthesis</keyword>
<evidence type="ECO:0000313" key="14">
    <source>
        <dbReference type="EMBL" id="TWO71934.1"/>
    </source>
</evidence>
<evidence type="ECO:0000256" key="6">
    <source>
        <dbReference type="ARBA" id="ARBA00022679"/>
    </source>
</evidence>
<comment type="pathway">
    <text evidence="2">Lipid metabolism.</text>
</comment>
<dbReference type="InterPro" id="IPR045034">
    <property type="entry name" value="O-acyltransferase_WSD1-like"/>
</dbReference>
<feature type="region of interest" description="Disordered" evidence="11">
    <location>
        <begin position="504"/>
        <end position="532"/>
    </location>
</feature>
<evidence type="ECO:0000256" key="2">
    <source>
        <dbReference type="ARBA" id="ARBA00005189"/>
    </source>
</evidence>
<comment type="catalytic activity">
    <reaction evidence="10">
        <text>an acyl-CoA + a 1,2-diacyl-sn-glycerol = a triacyl-sn-glycerol + CoA</text>
        <dbReference type="Rhea" id="RHEA:10868"/>
        <dbReference type="ChEBI" id="CHEBI:17815"/>
        <dbReference type="ChEBI" id="CHEBI:57287"/>
        <dbReference type="ChEBI" id="CHEBI:58342"/>
        <dbReference type="ChEBI" id="CHEBI:64615"/>
        <dbReference type="EC" id="2.3.1.20"/>
    </reaction>
</comment>
<dbReference type="GO" id="GO:0071731">
    <property type="term" value="P:response to nitric oxide"/>
    <property type="evidence" value="ECO:0007669"/>
    <property type="project" value="TreeGrafter"/>
</dbReference>
<gene>
    <name evidence="14" type="ORF">FN976_08065</name>
</gene>
<evidence type="ECO:0000256" key="3">
    <source>
        <dbReference type="ARBA" id="ARBA00009587"/>
    </source>
</evidence>
<dbReference type="Pfam" id="PF03007">
    <property type="entry name" value="WS_DGAT_cat"/>
    <property type="match status" value="1"/>
</dbReference>
<evidence type="ECO:0000256" key="8">
    <source>
        <dbReference type="ARBA" id="ARBA00023098"/>
    </source>
</evidence>
<dbReference type="OrthoDB" id="9810950at2"/>
<comment type="similarity">
    <text evidence="3">Belongs to the long-chain O-acyltransferase family.</text>
</comment>
<dbReference type="InterPro" id="IPR009721">
    <property type="entry name" value="O-acyltransferase_WSD1_C"/>
</dbReference>
<dbReference type="GO" id="GO:0051701">
    <property type="term" value="P:biological process involved in interaction with host"/>
    <property type="evidence" value="ECO:0007669"/>
    <property type="project" value="TreeGrafter"/>
</dbReference>
<reference evidence="14 15" key="1">
    <citation type="submission" date="2019-07" db="EMBL/GenBank/DDBJ databases">
        <title>Caenimonas sedimenti sp. nov., isolated from activated sludge.</title>
        <authorList>
            <person name="Xu J."/>
        </authorList>
    </citation>
    <scope>NUCLEOTIDE SEQUENCE [LARGE SCALE GENOMIC DNA]</scope>
    <source>
        <strain evidence="14 15">HX-9-20</strain>
    </source>
</reference>
<evidence type="ECO:0000313" key="15">
    <source>
        <dbReference type="Proteomes" id="UP000318199"/>
    </source>
</evidence>
<dbReference type="EC" id="2.3.1.20" evidence="4"/>
<dbReference type="InterPro" id="IPR014292">
    <property type="entry name" value="Acyl_transf_WS/DGAT"/>
</dbReference>
<organism evidence="14 15">
    <name type="scientific">Caenimonas sedimenti</name>
    <dbReference type="NCBI Taxonomy" id="2596921"/>
    <lineage>
        <taxon>Bacteria</taxon>
        <taxon>Pseudomonadati</taxon>
        <taxon>Pseudomonadota</taxon>
        <taxon>Betaproteobacteria</taxon>
        <taxon>Burkholderiales</taxon>
        <taxon>Comamonadaceae</taxon>
        <taxon>Caenimonas</taxon>
    </lineage>
</organism>
<dbReference type="GO" id="GO:0005886">
    <property type="term" value="C:plasma membrane"/>
    <property type="evidence" value="ECO:0007669"/>
    <property type="project" value="TreeGrafter"/>
</dbReference>
<evidence type="ECO:0000256" key="7">
    <source>
        <dbReference type="ARBA" id="ARBA00022798"/>
    </source>
</evidence>
<dbReference type="AlphaFoldDB" id="A0A562ZUV1"/>
<protein>
    <recommendedName>
        <fullName evidence="4">diacylglycerol O-acyltransferase</fullName>
        <ecNumber evidence="4">2.3.1.20</ecNumber>
    </recommendedName>
</protein>
<comment type="pathway">
    <text evidence="1">Glycerolipid metabolism; triacylglycerol biosynthesis.</text>
</comment>
<evidence type="ECO:0000256" key="4">
    <source>
        <dbReference type="ARBA" id="ARBA00013244"/>
    </source>
</evidence>
<dbReference type="InterPro" id="IPR004255">
    <property type="entry name" value="O-acyltransferase_WSD1_N"/>
</dbReference>
<proteinExistence type="inferred from homology"/>
<dbReference type="EMBL" id="VOBQ01000005">
    <property type="protein sequence ID" value="TWO71934.1"/>
    <property type="molecule type" value="Genomic_DNA"/>
</dbReference>
<name>A0A562ZUV1_9BURK</name>
<evidence type="ECO:0000256" key="9">
    <source>
        <dbReference type="ARBA" id="ARBA00023315"/>
    </source>
</evidence>
<evidence type="ECO:0000256" key="11">
    <source>
        <dbReference type="SAM" id="MobiDB-lite"/>
    </source>
</evidence>
<keyword evidence="6 14" id="KW-0808">Transferase</keyword>
<dbReference type="UniPathway" id="UPA00282"/>
<dbReference type="Proteomes" id="UP000318199">
    <property type="component" value="Unassembled WGS sequence"/>
</dbReference>
<accession>A0A562ZUV1</accession>
<feature type="domain" description="O-acyltransferase WSD1-like N-terminal" evidence="12">
    <location>
        <begin position="4"/>
        <end position="286"/>
    </location>
</feature>
<feature type="compositionally biased region" description="Basic residues" evidence="11">
    <location>
        <begin position="523"/>
        <end position="532"/>
    </location>
</feature>
<keyword evidence="8" id="KW-0443">Lipid metabolism</keyword>
<evidence type="ECO:0000256" key="1">
    <source>
        <dbReference type="ARBA" id="ARBA00004771"/>
    </source>
</evidence>
<dbReference type="PANTHER" id="PTHR31650">
    <property type="entry name" value="O-ACYLTRANSFERASE (WSD1-LIKE) FAMILY PROTEIN"/>
    <property type="match status" value="1"/>
</dbReference>
<evidence type="ECO:0000256" key="5">
    <source>
        <dbReference type="ARBA" id="ARBA00022516"/>
    </source>
</evidence>
<dbReference type="Pfam" id="PF06974">
    <property type="entry name" value="WS_DGAT_C"/>
    <property type="match status" value="1"/>
</dbReference>
<dbReference type="GO" id="GO:0004144">
    <property type="term" value="F:diacylglycerol O-acyltransferase activity"/>
    <property type="evidence" value="ECO:0007669"/>
    <property type="project" value="UniProtKB-EC"/>
</dbReference>
<evidence type="ECO:0000259" key="13">
    <source>
        <dbReference type="Pfam" id="PF06974"/>
    </source>
</evidence>
<keyword evidence="15" id="KW-1185">Reference proteome</keyword>
<dbReference type="PANTHER" id="PTHR31650:SF1">
    <property type="entry name" value="WAX ESTER SYNTHASE_DIACYLGLYCEROL ACYLTRANSFERASE 4-RELATED"/>
    <property type="match status" value="1"/>
</dbReference>
<evidence type="ECO:0000259" key="12">
    <source>
        <dbReference type="Pfam" id="PF03007"/>
    </source>
</evidence>
<dbReference type="GO" id="GO:0006071">
    <property type="term" value="P:glycerol metabolic process"/>
    <property type="evidence" value="ECO:0007669"/>
    <property type="project" value="UniProtKB-KW"/>
</dbReference>
<evidence type="ECO:0000256" key="10">
    <source>
        <dbReference type="ARBA" id="ARBA00048109"/>
    </source>
</evidence>
<sequence>MKSLSGLDATFLYLETPETPMHVGSLHLYEMPKAFKGSFHKAVQQHLARRLHLAPIFSRRLAFMPFDLGHPIWVEADDVDLNFHIRKVPGTRLTVKQAEAAAARLHGQLIDREHPLWEFHVFDNIAAPKGMAVEGKLVGFYSKIHHAALDGKGGTVLANAILDLTPQPREVEPADPARKRRTGKDLKIGEMIGAVFSNSLAQYAKLARSLPVAATSLGGAVMKRSASGSGNKGLKGLRSRLPVQLAPKTIFNVGITSQRSFATASLPLAECKAMGKAAGGSFNDVVLWICATALRSYLADHGGIPKKPLVAAMPVSLREESNKELNNQASISVVQLGTHLANPLKRWNAIQASTAKVKQALAGLKSVLPTDYPSLLAPWLVGGAGKIALKTYGRSGITERLPAIANLAISNVPGPPVPLYLAGAKMITFHPLSIVMHGLALNITIQTYAGRVDFGLIAGREAVPDLQQLADALETAFNEARGLFAAPPPPIDMPAVSGSTMRTPVAKATRKPRALPKPAKAPAAKRRKAATV</sequence>
<dbReference type="RefSeq" id="WP_145892493.1">
    <property type="nucleotide sequence ID" value="NZ_VOBQ01000005.1"/>
</dbReference>
<keyword evidence="9 14" id="KW-0012">Acyltransferase</keyword>
<dbReference type="GO" id="GO:0001666">
    <property type="term" value="P:response to hypoxia"/>
    <property type="evidence" value="ECO:0007669"/>
    <property type="project" value="TreeGrafter"/>
</dbReference>
<dbReference type="GO" id="GO:0019432">
    <property type="term" value="P:triglyceride biosynthetic process"/>
    <property type="evidence" value="ECO:0007669"/>
    <property type="project" value="UniProtKB-UniPathway"/>
</dbReference>
<comment type="caution">
    <text evidence="14">The sequence shown here is derived from an EMBL/GenBank/DDBJ whole genome shotgun (WGS) entry which is preliminary data.</text>
</comment>
<feature type="domain" description="O-acyltransferase WSD1 C-terminal" evidence="13">
    <location>
        <begin position="327"/>
        <end position="479"/>
    </location>
</feature>
<keyword evidence="7" id="KW-0319">Glycerol metabolism</keyword>
<dbReference type="NCBIfam" id="TIGR02946">
    <property type="entry name" value="acyl_WS_DGAT"/>
    <property type="match status" value="1"/>
</dbReference>